<dbReference type="SUPFAM" id="SSF47336">
    <property type="entry name" value="ACP-like"/>
    <property type="match status" value="1"/>
</dbReference>
<dbReference type="PANTHER" id="PTHR11063:SF8">
    <property type="entry name" value="DELTA-1-PYRROLINE-5-CARBOXYLATE SYNTHASE"/>
    <property type="match status" value="1"/>
</dbReference>
<evidence type="ECO:0000256" key="3">
    <source>
        <dbReference type="ARBA" id="ARBA00022650"/>
    </source>
</evidence>
<comment type="caution">
    <text evidence="9">The sequence shown here is derived from an EMBL/GenBank/DDBJ whole genome shotgun (WGS) entry which is preliminary data.</text>
</comment>
<keyword evidence="5 7" id="KW-0560">Oxidoreductase</keyword>
<dbReference type="AlphaFoldDB" id="A0A918ASR4"/>
<evidence type="ECO:0000256" key="5">
    <source>
        <dbReference type="ARBA" id="ARBA00023002"/>
    </source>
</evidence>
<dbReference type="InterPro" id="IPR000965">
    <property type="entry name" value="GPR_dom"/>
</dbReference>
<evidence type="ECO:0000313" key="10">
    <source>
        <dbReference type="Proteomes" id="UP000639606"/>
    </source>
</evidence>
<evidence type="ECO:0000256" key="7">
    <source>
        <dbReference type="HAMAP-Rule" id="MF_00412"/>
    </source>
</evidence>
<dbReference type="PROSITE" id="PS01223">
    <property type="entry name" value="PROA"/>
    <property type="match status" value="1"/>
</dbReference>
<dbReference type="PROSITE" id="PS50075">
    <property type="entry name" value="CARRIER"/>
    <property type="match status" value="1"/>
</dbReference>
<keyword evidence="2 7" id="KW-0028">Amino-acid biosynthesis</keyword>
<dbReference type="InterPro" id="IPR020593">
    <property type="entry name" value="G-glutamylP_reductase_CS"/>
</dbReference>
<dbReference type="Pfam" id="PF00171">
    <property type="entry name" value="Aldedh"/>
    <property type="match status" value="1"/>
</dbReference>
<dbReference type="InterPro" id="IPR016162">
    <property type="entry name" value="Ald_DH_N"/>
</dbReference>
<protein>
    <recommendedName>
        <fullName evidence="7">Gamma-glutamyl phosphate reductase</fullName>
        <shortName evidence="7">GPR</shortName>
        <ecNumber evidence="7">1.2.1.41</ecNumber>
    </recommendedName>
    <alternativeName>
        <fullName evidence="7">Glutamate-5-semialdehyde dehydrogenase</fullName>
    </alternativeName>
    <alternativeName>
        <fullName evidence="7">Glutamyl-gamma-semialdehyde dehydrogenase</fullName>
        <shortName evidence="7">GSA dehydrogenase</shortName>
    </alternativeName>
</protein>
<comment type="function">
    <text evidence="7">Catalyzes the NADPH-dependent reduction of L-glutamate 5-phosphate into L-glutamate 5-semialdehyde and phosphate. The product spontaneously undergoes cyclization to form 1-pyrroline-5-carboxylate.</text>
</comment>
<proteinExistence type="inferred from homology"/>
<evidence type="ECO:0000256" key="6">
    <source>
        <dbReference type="ARBA" id="ARBA00049024"/>
    </source>
</evidence>
<dbReference type="HAMAP" id="MF_00412">
    <property type="entry name" value="ProA"/>
    <property type="match status" value="1"/>
</dbReference>
<dbReference type="InterPro" id="IPR016161">
    <property type="entry name" value="Ald_DH/histidinol_DH"/>
</dbReference>
<keyword evidence="7" id="KW-0963">Cytoplasm</keyword>
<dbReference type="InterPro" id="IPR036736">
    <property type="entry name" value="ACP-like_sf"/>
</dbReference>
<evidence type="ECO:0000256" key="4">
    <source>
        <dbReference type="ARBA" id="ARBA00022857"/>
    </source>
</evidence>
<dbReference type="InterPro" id="IPR016163">
    <property type="entry name" value="Ald_DH_C"/>
</dbReference>
<dbReference type="GO" id="GO:0055129">
    <property type="term" value="P:L-proline biosynthetic process"/>
    <property type="evidence" value="ECO:0007669"/>
    <property type="project" value="UniProtKB-UniRule"/>
</dbReference>
<dbReference type="Proteomes" id="UP000639606">
    <property type="component" value="Unassembled WGS sequence"/>
</dbReference>
<dbReference type="EC" id="1.2.1.41" evidence="7"/>
<dbReference type="PANTHER" id="PTHR11063">
    <property type="entry name" value="GLUTAMATE SEMIALDEHYDE DEHYDROGENASE"/>
    <property type="match status" value="1"/>
</dbReference>
<comment type="similarity">
    <text evidence="7">Belongs to the gamma-glutamyl phosphate reductase family.</text>
</comment>
<keyword evidence="4 7" id="KW-0521">NADP</keyword>
<dbReference type="GO" id="GO:0004350">
    <property type="term" value="F:glutamate-5-semialdehyde dehydrogenase activity"/>
    <property type="evidence" value="ECO:0007669"/>
    <property type="project" value="UniProtKB-UniRule"/>
</dbReference>
<dbReference type="Gene3D" id="3.40.605.10">
    <property type="entry name" value="Aldehyde Dehydrogenase, Chain A, domain 1"/>
    <property type="match status" value="1"/>
</dbReference>
<dbReference type="InterPro" id="IPR015590">
    <property type="entry name" value="Aldehyde_DH_dom"/>
</dbReference>
<dbReference type="InterPro" id="IPR009081">
    <property type="entry name" value="PP-bd_ACP"/>
</dbReference>
<sequence>MVVGTTFGADAGAREEDRSVIEQMLDSAHRALADAPAPGDAAYLALPRLLHERLCRDWDEVLRANESDLTVARQRGHPEALLGRMRLDPEDLSWLGELARQVAAHLPSALAPGPELRGASGVVTRRLPKPLGVLLAVYEARPTVTVEAALLAISAGNAVLLRGGKELARTNGVMAGTVASALSDAGLPPGLAHVLDDPDRSLLRELLKRHDRIDALIPRGSPTLIDYCAEHSRIPVIASGGGVNHLYVHRAADVELAAELVLDSKLPQPAGCTAVETVLVDGEVAGELVAALLRRAAEPGTPRFALRLPPDQVRRFAPVASGVDIDVADDGDNGREFLDRTLALRPVDGLDQAVRHIRRYGTGHTEGVITADTAVAERFCARVDAACLVVNGSLRLDDGPTMGLGPELSISTGRLHVRGPVTLDALLTHSWVVHGNGATREDHRAGKPATVDAEQRGPVKISRQVGRSTREAVSAVVRRLVLRESRSPLSAEDIGEDEPLNGGTLRINSFGFVGMLVHLEDELDVRLPDDLFVGRRFETVGDLVDLVGSACASGATGTEEATG</sequence>
<evidence type="ECO:0000256" key="1">
    <source>
        <dbReference type="ARBA" id="ARBA00004985"/>
    </source>
</evidence>
<keyword evidence="3 7" id="KW-0641">Proline biosynthesis</keyword>
<gene>
    <name evidence="7 9" type="primary">proA</name>
    <name evidence="9" type="ORF">GCM10010185_60650</name>
</gene>
<dbReference type="SUPFAM" id="SSF53720">
    <property type="entry name" value="ALDH-like"/>
    <property type="match status" value="1"/>
</dbReference>
<dbReference type="EMBL" id="BMRG01000018">
    <property type="protein sequence ID" value="GGP78698.1"/>
    <property type="molecule type" value="Genomic_DNA"/>
</dbReference>
<accession>A0A918ASR4</accession>
<comment type="pathway">
    <text evidence="1 7">Amino-acid biosynthesis; L-proline biosynthesis; L-glutamate 5-semialdehyde from L-glutamate: step 2/2.</text>
</comment>
<name>A0A918ASR4_9PSEU</name>
<dbReference type="NCBIfam" id="NF001221">
    <property type="entry name" value="PRK00197.1"/>
    <property type="match status" value="1"/>
</dbReference>
<dbReference type="Gene3D" id="1.10.1200.10">
    <property type="entry name" value="ACP-like"/>
    <property type="match status" value="1"/>
</dbReference>
<feature type="domain" description="Carrier" evidence="8">
    <location>
        <begin position="471"/>
        <end position="551"/>
    </location>
</feature>
<evidence type="ECO:0000313" key="9">
    <source>
        <dbReference type="EMBL" id="GGP78698.1"/>
    </source>
</evidence>
<dbReference type="CDD" id="cd07079">
    <property type="entry name" value="ALDH_F18-19_ProA-GPR"/>
    <property type="match status" value="1"/>
</dbReference>
<reference evidence="9" key="2">
    <citation type="submission" date="2020-09" db="EMBL/GenBank/DDBJ databases">
        <authorList>
            <person name="Sun Q."/>
            <person name="Ohkuma M."/>
        </authorList>
    </citation>
    <scope>NUCLEOTIDE SEQUENCE</scope>
    <source>
        <strain evidence="9">JCM 3313</strain>
    </source>
</reference>
<evidence type="ECO:0000256" key="2">
    <source>
        <dbReference type="ARBA" id="ARBA00022605"/>
    </source>
</evidence>
<organism evidence="9 10">
    <name type="scientific">Saccharothrix coeruleofusca</name>
    <dbReference type="NCBI Taxonomy" id="33919"/>
    <lineage>
        <taxon>Bacteria</taxon>
        <taxon>Bacillati</taxon>
        <taxon>Actinomycetota</taxon>
        <taxon>Actinomycetes</taxon>
        <taxon>Pseudonocardiales</taxon>
        <taxon>Pseudonocardiaceae</taxon>
        <taxon>Saccharothrix</taxon>
    </lineage>
</organism>
<evidence type="ECO:0000259" key="8">
    <source>
        <dbReference type="PROSITE" id="PS50075"/>
    </source>
</evidence>
<comment type="catalytic activity">
    <reaction evidence="6 7">
        <text>L-glutamate 5-semialdehyde + phosphate + NADP(+) = L-glutamyl 5-phosphate + NADPH + H(+)</text>
        <dbReference type="Rhea" id="RHEA:19541"/>
        <dbReference type="ChEBI" id="CHEBI:15378"/>
        <dbReference type="ChEBI" id="CHEBI:43474"/>
        <dbReference type="ChEBI" id="CHEBI:57783"/>
        <dbReference type="ChEBI" id="CHEBI:58066"/>
        <dbReference type="ChEBI" id="CHEBI:58274"/>
        <dbReference type="ChEBI" id="CHEBI:58349"/>
        <dbReference type="EC" id="1.2.1.41"/>
    </reaction>
</comment>
<comment type="subcellular location">
    <subcellularLocation>
        <location evidence="7">Cytoplasm</location>
    </subcellularLocation>
</comment>
<reference evidence="9" key="1">
    <citation type="journal article" date="2014" name="Int. J. Syst. Evol. Microbiol.">
        <title>Complete genome sequence of Corynebacterium casei LMG S-19264T (=DSM 44701T), isolated from a smear-ripened cheese.</title>
        <authorList>
            <consortium name="US DOE Joint Genome Institute (JGI-PGF)"/>
            <person name="Walter F."/>
            <person name="Albersmeier A."/>
            <person name="Kalinowski J."/>
            <person name="Ruckert C."/>
        </authorList>
    </citation>
    <scope>NUCLEOTIDE SEQUENCE</scope>
    <source>
        <strain evidence="9">JCM 3313</strain>
    </source>
</reference>
<dbReference type="GO" id="GO:0005737">
    <property type="term" value="C:cytoplasm"/>
    <property type="evidence" value="ECO:0007669"/>
    <property type="project" value="UniProtKB-SubCell"/>
</dbReference>
<keyword evidence="10" id="KW-1185">Reference proteome</keyword>
<dbReference type="Gene3D" id="3.40.309.10">
    <property type="entry name" value="Aldehyde Dehydrogenase, Chain A, domain 2"/>
    <property type="match status" value="1"/>
</dbReference>